<protein>
    <submittedName>
        <fullName evidence="5">Type VI secretion system protein ImpL</fullName>
    </submittedName>
</protein>
<gene>
    <name evidence="5" type="ORF">SAMN04515666_101148</name>
</gene>
<keyword evidence="1" id="KW-1133">Transmembrane helix</keyword>
<dbReference type="RefSeq" id="WP_091828703.1">
    <property type="nucleotide sequence ID" value="NZ_FOAN01000001.1"/>
</dbReference>
<dbReference type="InterPro" id="IPR025743">
    <property type="entry name" value="TssM1_N"/>
</dbReference>
<dbReference type="PANTHER" id="PTHR36153">
    <property type="entry name" value="INNER MEMBRANE PROTEIN-RELATED"/>
    <property type="match status" value="1"/>
</dbReference>
<dbReference type="Gene3D" id="3.40.50.300">
    <property type="entry name" value="P-loop containing nucleotide triphosphate hydrolases"/>
    <property type="match status" value="1"/>
</dbReference>
<dbReference type="InterPro" id="IPR048677">
    <property type="entry name" value="TssM1_hel"/>
</dbReference>
<evidence type="ECO:0000259" key="4">
    <source>
        <dbReference type="Pfam" id="PF21070"/>
    </source>
</evidence>
<keyword evidence="6" id="KW-1185">Reference proteome</keyword>
<feature type="domain" description="Type VI secretion system component TssM1 N-terminal" evidence="3">
    <location>
        <begin position="187"/>
        <end position="442"/>
    </location>
</feature>
<reference evidence="6" key="1">
    <citation type="submission" date="2016-10" db="EMBL/GenBank/DDBJ databases">
        <authorList>
            <person name="Varghese N."/>
            <person name="Submissions S."/>
        </authorList>
    </citation>
    <scope>NUCLEOTIDE SEQUENCE [LARGE SCALE GENOMIC DNA]</scope>
    <source>
        <strain evidence="6">LMG 26383,CCUG 61248,R- 45681</strain>
    </source>
</reference>
<sequence>MNLATWLRIAAIFVGALALTLLIWFGGPFVAFGEVRPLESFWVRLPIALVLMLGALGWSAWIVIKRRRAVAALSDAMAKEEVQTGDGAALAASMRDALATLRRTRGKDGGDYLYDLPWYVIIGPPGAGKTTALVNSGLKFPLARGGQTPAAVAGTGGTRYCDWWFAEDAVLIDTAGRYTTQDTDTKAERTSWLAFLDLLKTNRPRQPINGVIVAISVEDLLTSSQEEIVAHGDAIRARLLELNERLKVDFPVYAVFTKADLIAGFNEFFAALSEPQRRMVWGHTFQTVDKTRNMIGDVPPEFDALIERLNERLSDRLQDEHNPTSRAKLFGLPSQMATLKPLIIDFLGRVFEPTRYQSSATLRGFYFTSGTQEGTPIDQLIGALSRNFGSDHADSGSYSGRGKSFFLTDLIQKVIIGESGWVSTDLRAARRSTLLRIAGFSAIALVSLALGGMWWTSYARNSDLINQTNYGLADYRSSAAPVLQETTLSDRNFSRVLPLLHKLRHMPAGYADKDEPTPVAATFGLSQRERLQSAAQESYHQALERLLRSRIIFRLEEQLEANVNNPGFIYEALKVYLMVGGRAPLDRDLVLAWMRQDWAENLFPGAANAKGREALEEHLVALLDLDDGGEPVVKLNQPLIESSQRTLRRLSIAERAYELLRTQGRNASRDWVAAIRGGSDARLVFEGVSGEDLDSIRVPYFYTYDGFQGAFVDRLGDIGERIEKERWVLGDNADQAAITSQYASLFQDLLKLYTRDFTASWQKALRRLKLRPLNADKPKYIALSAISAPTSPFKQLLESIRDETQLTKERGAKRPAAAQAAEKMAGQVADKAAKTLEERANYSLNRLGTSLPLSAPGVDRVIAGGGGGEALGANIEAQFKAFHVLVEGDGGKRPVDQALQIFAEINQNLAMAATTPAQAAAANAALVPLIASLRGNSSRYPAPFDAMIVAAVNDFEGDATGATVSLLRQALASEVTGRCSSLLANRYPFAKGSTSEIGLADFAQLFAPGTGAMDKFMKERLDPYIDKSGQNWSWRQDSRVARALSPTTLREFQRANDIREAFFPTGGNLPNFQMVVVPTTLSSDASGAKLEINGFTVASQQGVNTPTPVMWPGGGLAKTSITLTIGGGAAANNNAGGIFGGGFFSNSPTPAAPTEVKMFDRTGVWSFFRLLDAGSVLRQGDNVVFTLAAGGRQIGYQFGVGSLKNPLVLPALREIRCPAGI</sequence>
<dbReference type="Pfam" id="PF06761">
    <property type="entry name" value="IcmF-related"/>
    <property type="match status" value="1"/>
</dbReference>
<dbReference type="Pfam" id="PF14331">
    <property type="entry name" value="IcmF-related_N"/>
    <property type="match status" value="1"/>
</dbReference>
<keyword evidence="1" id="KW-0472">Membrane</keyword>
<dbReference type="PANTHER" id="PTHR36153:SF1">
    <property type="entry name" value="TYPE VI SECRETION SYSTEM COMPONENT TSSM1"/>
    <property type="match status" value="1"/>
</dbReference>
<dbReference type="InterPro" id="IPR009612">
    <property type="entry name" value="IcmF-rel"/>
</dbReference>
<dbReference type="OrthoDB" id="9758229at2"/>
<dbReference type="AlphaFoldDB" id="A0A1H7FTK7"/>
<evidence type="ECO:0000259" key="3">
    <source>
        <dbReference type="Pfam" id="PF14331"/>
    </source>
</evidence>
<dbReference type="Pfam" id="PF21070">
    <property type="entry name" value="IcmF_helical"/>
    <property type="match status" value="1"/>
</dbReference>
<dbReference type="Proteomes" id="UP000199664">
    <property type="component" value="Unassembled WGS sequence"/>
</dbReference>
<evidence type="ECO:0000256" key="1">
    <source>
        <dbReference type="SAM" id="Phobius"/>
    </source>
</evidence>
<dbReference type="SUPFAM" id="SSF52540">
    <property type="entry name" value="P-loop containing nucleoside triphosphate hydrolases"/>
    <property type="match status" value="1"/>
</dbReference>
<evidence type="ECO:0000313" key="5">
    <source>
        <dbReference type="EMBL" id="SEK29114.1"/>
    </source>
</evidence>
<dbReference type="NCBIfam" id="TIGR03348">
    <property type="entry name" value="VI_IcmF"/>
    <property type="match status" value="1"/>
</dbReference>
<evidence type="ECO:0000259" key="2">
    <source>
        <dbReference type="Pfam" id="PF06761"/>
    </source>
</evidence>
<feature type="domain" description="IcmF-related" evidence="2">
    <location>
        <begin position="497"/>
        <end position="805"/>
    </location>
</feature>
<feature type="domain" description="Type VI secretion system component TssM1 helical" evidence="4">
    <location>
        <begin position="970"/>
        <end position="1066"/>
    </location>
</feature>
<dbReference type="InterPro" id="IPR027417">
    <property type="entry name" value="P-loop_NTPase"/>
</dbReference>
<accession>A0A1H7FTK7</accession>
<dbReference type="InterPro" id="IPR017731">
    <property type="entry name" value="TssM1-like"/>
</dbReference>
<feature type="transmembrane region" description="Helical" evidence="1">
    <location>
        <begin position="434"/>
        <end position="455"/>
    </location>
</feature>
<name>A0A1H7FTK7_9HYPH</name>
<proteinExistence type="predicted"/>
<dbReference type="InterPro" id="IPR053156">
    <property type="entry name" value="T6SS_TssM-like"/>
</dbReference>
<evidence type="ECO:0000313" key="6">
    <source>
        <dbReference type="Proteomes" id="UP000199664"/>
    </source>
</evidence>
<keyword evidence="1" id="KW-0812">Transmembrane</keyword>
<feature type="transmembrane region" description="Helical" evidence="1">
    <location>
        <begin position="43"/>
        <end position="64"/>
    </location>
</feature>
<dbReference type="STRING" id="1036779.SAMN04515666_101148"/>
<dbReference type="EMBL" id="FOAN01000001">
    <property type="protein sequence ID" value="SEK29114.1"/>
    <property type="molecule type" value="Genomic_DNA"/>
</dbReference>
<organism evidence="5 6">
    <name type="scientific">Bosea lupini</name>
    <dbReference type="NCBI Taxonomy" id="1036779"/>
    <lineage>
        <taxon>Bacteria</taxon>
        <taxon>Pseudomonadati</taxon>
        <taxon>Pseudomonadota</taxon>
        <taxon>Alphaproteobacteria</taxon>
        <taxon>Hyphomicrobiales</taxon>
        <taxon>Boseaceae</taxon>
        <taxon>Bosea</taxon>
    </lineage>
</organism>
<dbReference type="CDD" id="cd00882">
    <property type="entry name" value="Ras_like_GTPase"/>
    <property type="match status" value="1"/>
</dbReference>